<keyword evidence="4" id="KW-0479">Metal-binding</keyword>
<comment type="cofactor">
    <cofactor evidence="1">
        <name>Ca(2+)</name>
        <dbReference type="ChEBI" id="CHEBI:29108"/>
    </cofactor>
</comment>
<keyword evidence="10" id="KW-1185">Reference proteome</keyword>
<dbReference type="STRING" id="308745.A0A0F8VEZ3"/>
<dbReference type="PANTHER" id="PTHR42970">
    <property type="entry name" value="PECTATE LYASE C-RELATED"/>
    <property type="match status" value="1"/>
</dbReference>
<comment type="caution">
    <text evidence="9">The sequence shown here is derived from an EMBL/GenBank/DDBJ whole genome shotgun (WGS) entry which is preliminary data.</text>
</comment>
<dbReference type="Gene3D" id="2.160.20.10">
    <property type="entry name" value="Single-stranded right-handed beta-helix, Pectin lyase-like"/>
    <property type="match status" value="1"/>
</dbReference>
<feature type="signal peptide" evidence="8">
    <location>
        <begin position="1"/>
        <end position="22"/>
    </location>
</feature>
<dbReference type="GO" id="GO:0046872">
    <property type="term" value="F:metal ion binding"/>
    <property type="evidence" value="ECO:0007669"/>
    <property type="project" value="UniProtKB-KW"/>
</dbReference>
<dbReference type="PANTHER" id="PTHR42970:SF1">
    <property type="entry name" value="PECTATE LYASE C-RELATED"/>
    <property type="match status" value="1"/>
</dbReference>
<protein>
    <recommendedName>
        <fullName evidence="11">Pectate lyase</fullName>
    </recommendedName>
</protein>
<reference evidence="9 10" key="1">
    <citation type="submission" date="2015-02" db="EMBL/GenBank/DDBJ databases">
        <title>Draft Genome Sequences of Two Closely-Related Aflatoxigenic Aspergillus Species Obtained from the Cote d'Ivoire.</title>
        <authorList>
            <person name="Moore G.G."/>
            <person name="Beltz S.B."/>
            <person name="Mack B.M."/>
        </authorList>
    </citation>
    <scope>NUCLEOTIDE SEQUENCE [LARGE SCALE GENOMIC DNA]</scope>
    <source>
        <strain evidence="9 10">SRRC1468</strain>
    </source>
</reference>
<dbReference type="SUPFAM" id="SSF51126">
    <property type="entry name" value="Pectin lyase-like"/>
    <property type="match status" value="1"/>
</dbReference>
<evidence type="ECO:0000313" key="10">
    <source>
        <dbReference type="Proteomes" id="UP000034291"/>
    </source>
</evidence>
<dbReference type="InterPro" id="IPR011050">
    <property type="entry name" value="Pectin_lyase_fold/virulence"/>
</dbReference>
<organism evidence="9 10">
    <name type="scientific">Aspergillus rambellii</name>
    <dbReference type="NCBI Taxonomy" id="308745"/>
    <lineage>
        <taxon>Eukaryota</taxon>
        <taxon>Fungi</taxon>
        <taxon>Dikarya</taxon>
        <taxon>Ascomycota</taxon>
        <taxon>Pezizomycotina</taxon>
        <taxon>Eurotiomycetes</taxon>
        <taxon>Eurotiomycetidae</taxon>
        <taxon>Eurotiales</taxon>
        <taxon>Aspergillaceae</taxon>
        <taxon>Aspergillus</taxon>
        <taxon>Aspergillus subgen. Nidulantes</taxon>
    </lineage>
</organism>
<proteinExistence type="predicted"/>
<dbReference type="Proteomes" id="UP000034291">
    <property type="component" value="Unassembled WGS sequence"/>
</dbReference>
<feature type="chain" id="PRO_5002528892" description="Pectate lyase" evidence="8">
    <location>
        <begin position="23"/>
        <end position="370"/>
    </location>
</feature>
<evidence type="ECO:0000256" key="5">
    <source>
        <dbReference type="ARBA" id="ARBA00022729"/>
    </source>
</evidence>
<keyword evidence="5 8" id="KW-0732">Signal</keyword>
<evidence type="ECO:0000256" key="2">
    <source>
        <dbReference type="ARBA" id="ARBA00004613"/>
    </source>
</evidence>
<evidence type="ECO:0000256" key="8">
    <source>
        <dbReference type="SAM" id="SignalP"/>
    </source>
</evidence>
<keyword evidence="6" id="KW-0106">Calcium</keyword>
<evidence type="ECO:0000256" key="6">
    <source>
        <dbReference type="ARBA" id="ARBA00022837"/>
    </source>
</evidence>
<dbReference type="InterPro" id="IPR012334">
    <property type="entry name" value="Pectin_lyas_fold"/>
</dbReference>
<dbReference type="GO" id="GO:0005576">
    <property type="term" value="C:extracellular region"/>
    <property type="evidence" value="ECO:0007669"/>
    <property type="project" value="UniProtKB-SubCell"/>
</dbReference>
<dbReference type="AlphaFoldDB" id="A0A0F8VEZ3"/>
<dbReference type="OrthoDB" id="302705at2759"/>
<comment type="subcellular location">
    <subcellularLocation>
        <location evidence="2">Secreted</location>
    </subcellularLocation>
</comment>
<sequence length="370" mass="38742">MIFTLRWLAAAAAVGASSVAVAQNAFAGAVGFGAIATGGNSGTKYHVTNLDDSGAGSFREAVSEPNRYIVFDVGGYIQLSSAVSLSSHITIDGRTAPGDGIGLKGREISASGKTNIIMRNIRMRQGTLDPDAGKSAFNMGAASNIILDHCSLEYGRFDTIDAVKAVNITVSNSIIAFPIGQKFGAHVETGPSTFYRNLWVSAHNRQPLAKDDTQFINNIVYNYQAAYTVADTGGHFSHDIIGNYFIAGPSTSTPRDDYFQMNSRQTVYATGNYLDRNKDGLLNGAAANSVGSATLASKPWESTSLTLASLSAADAYTEVLSSVGAAPRDELDSFVVSTVKSLGKKGTIYSSQTATGVSNGGYGTLSNSSS</sequence>
<accession>A0A0F8VEZ3</accession>
<name>A0A0F8VEZ3_9EURO</name>
<dbReference type="InterPro" id="IPR052063">
    <property type="entry name" value="Polysaccharide_Lyase_1"/>
</dbReference>
<keyword evidence="3" id="KW-0964">Secreted</keyword>
<evidence type="ECO:0000256" key="7">
    <source>
        <dbReference type="ARBA" id="ARBA00023180"/>
    </source>
</evidence>
<evidence type="ECO:0000256" key="3">
    <source>
        <dbReference type="ARBA" id="ARBA00022525"/>
    </source>
</evidence>
<evidence type="ECO:0000256" key="4">
    <source>
        <dbReference type="ARBA" id="ARBA00022723"/>
    </source>
</evidence>
<keyword evidence="7" id="KW-0325">Glycoprotein</keyword>
<evidence type="ECO:0000313" key="9">
    <source>
        <dbReference type="EMBL" id="KKK21646.1"/>
    </source>
</evidence>
<evidence type="ECO:0008006" key="11">
    <source>
        <dbReference type="Google" id="ProtNLM"/>
    </source>
</evidence>
<gene>
    <name evidence="9" type="ORF">ARAM_005252</name>
</gene>
<dbReference type="EMBL" id="JZBS01001711">
    <property type="protein sequence ID" value="KKK21646.1"/>
    <property type="molecule type" value="Genomic_DNA"/>
</dbReference>
<evidence type="ECO:0000256" key="1">
    <source>
        <dbReference type="ARBA" id="ARBA00001913"/>
    </source>
</evidence>